<dbReference type="InterPro" id="IPR022496">
    <property type="entry name" value="T6A_TsaB"/>
</dbReference>
<dbReference type="Pfam" id="PF00814">
    <property type="entry name" value="TsaD"/>
    <property type="match status" value="1"/>
</dbReference>
<dbReference type="EMBL" id="JAVUPU010000002">
    <property type="protein sequence ID" value="MDT9598223.1"/>
    <property type="molecule type" value="Genomic_DNA"/>
</dbReference>
<keyword evidence="3" id="KW-1185">Reference proteome</keyword>
<keyword evidence="2" id="KW-0012">Acyltransferase</keyword>
<protein>
    <submittedName>
        <fullName evidence="2">tRNA (Adenosine(37)-N6)-threonylcarbamoyltransferase complex dimerization subunit type 1 TsaB</fullName>
        <ecNumber evidence="2">2.3.1.234</ecNumber>
    </submittedName>
</protein>
<dbReference type="Gene3D" id="3.30.420.40">
    <property type="match status" value="2"/>
</dbReference>
<dbReference type="InterPro" id="IPR043129">
    <property type="entry name" value="ATPase_NBD"/>
</dbReference>
<dbReference type="RefSeq" id="WP_315724080.1">
    <property type="nucleotide sequence ID" value="NZ_JAVUPU010000002.1"/>
</dbReference>
<reference evidence="2 3" key="1">
    <citation type="submission" date="2023-05" db="EMBL/GenBank/DDBJ databases">
        <authorList>
            <person name="Guo Y."/>
        </authorList>
    </citation>
    <scope>NUCLEOTIDE SEQUENCE [LARGE SCALE GENOMIC DNA]</scope>
    <source>
        <strain evidence="2 3">GR2756</strain>
    </source>
</reference>
<keyword evidence="2" id="KW-0808">Transferase</keyword>
<sequence length="211" mass="22009">MSGRGPDGGLEMLLVIDSATAACSVALVDNGRLIGEDHEIVGRGHAERLMPMTARLLDGRRPDEILVDCGPGSFTGVRVGLAAAHGLAIGWRIPLRAYSSMAVIAAAAEHEGELAVALQAGHGELFVQSYGGDPIEALDALRSVPPEEAAASVRASLVIGSGAETLVAARGHGSWREAFPRAAHAILLPQHLRNLPARPIYGRAPDAKPMQ</sequence>
<organism evidence="2 3">
    <name type="scientific">Sphingosinicella rhizophila</name>
    <dbReference type="NCBI Taxonomy" id="3050082"/>
    <lineage>
        <taxon>Bacteria</taxon>
        <taxon>Pseudomonadati</taxon>
        <taxon>Pseudomonadota</taxon>
        <taxon>Alphaproteobacteria</taxon>
        <taxon>Sphingomonadales</taxon>
        <taxon>Sphingosinicellaceae</taxon>
        <taxon>Sphingosinicella</taxon>
    </lineage>
</organism>
<evidence type="ECO:0000313" key="3">
    <source>
        <dbReference type="Proteomes" id="UP001259572"/>
    </source>
</evidence>
<dbReference type="SUPFAM" id="SSF53067">
    <property type="entry name" value="Actin-like ATPase domain"/>
    <property type="match status" value="1"/>
</dbReference>
<proteinExistence type="predicted"/>
<name>A0ABU3Q474_9SPHN</name>
<evidence type="ECO:0000259" key="1">
    <source>
        <dbReference type="Pfam" id="PF00814"/>
    </source>
</evidence>
<feature type="domain" description="Gcp-like" evidence="1">
    <location>
        <begin position="39"/>
        <end position="130"/>
    </location>
</feature>
<dbReference type="Proteomes" id="UP001259572">
    <property type="component" value="Unassembled WGS sequence"/>
</dbReference>
<dbReference type="NCBIfam" id="TIGR03725">
    <property type="entry name" value="T6A_YeaZ"/>
    <property type="match status" value="1"/>
</dbReference>
<evidence type="ECO:0000313" key="2">
    <source>
        <dbReference type="EMBL" id="MDT9598223.1"/>
    </source>
</evidence>
<accession>A0ABU3Q474</accession>
<dbReference type="InterPro" id="IPR000905">
    <property type="entry name" value="Gcp-like_dom"/>
</dbReference>
<comment type="caution">
    <text evidence="2">The sequence shown here is derived from an EMBL/GenBank/DDBJ whole genome shotgun (WGS) entry which is preliminary data.</text>
</comment>
<dbReference type="GO" id="GO:0061711">
    <property type="term" value="F:tRNA N(6)-L-threonylcarbamoyladenine synthase activity"/>
    <property type="evidence" value="ECO:0007669"/>
    <property type="project" value="UniProtKB-EC"/>
</dbReference>
<dbReference type="EC" id="2.3.1.234" evidence="2"/>
<gene>
    <name evidence="2" type="primary">tsaB</name>
    <name evidence="2" type="ORF">RQX22_04565</name>
</gene>